<organism evidence="1 2">
    <name type="scientific">Caerostris extrusa</name>
    <name type="common">Bark spider</name>
    <name type="synonym">Caerostris bankana</name>
    <dbReference type="NCBI Taxonomy" id="172846"/>
    <lineage>
        <taxon>Eukaryota</taxon>
        <taxon>Metazoa</taxon>
        <taxon>Ecdysozoa</taxon>
        <taxon>Arthropoda</taxon>
        <taxon>Chelicerata</taxon>
        <taxon>Arachnida</taxon>
        <taxon>Araneae</taxon>
        <taxon>Araneomorphae</taxon>
        <taxon>Entelegynae</taxon>
        <taxon>Araneoidea</taxon>
        <taxon>Araneidae</taxon>
        <taxon>Caerostris</taxon>
    </lineage>
</organism>
<dbReference type="Proteomes" id="UP001054945">
    <property type="component" value="Unassembled WGS sequence"/>
</dbReference>
<evidence type="ECO:0000313" key="1">
    <source>
        <dbReference type="EMBL" id="GIY86281.1"/>
    </source>
</evidence>
<protein>
    <submittedName>
        <fullName evidence="1">Uncharacterized protein</fullName>
    </submittedName>
</protein>
<sequence length="109" mass="12890">MCSAKDRRDGRLEEKDPKIDRRKWDERKTEWGGRRMKVSSSKMMRESALIQWENDQGAVLIQWEARSGVLWVSGVISSRDACDVSQCYRRNLLLPIEWERVSCFLIKLE</sequence>
<evidence type="ECO:0000313" key="2">
    <source>
        <dbReference type="Proteomes" id="UP001054945"/>
    </source>
</evidence>
<keyword evidence="2" id="KW-1185">Reference proteome</keyword>
<dbReference type="EMBL" id="BPLR01016772">
    <property type="protein sequence ID" value="GIY86281.1"/>
    <property type="molecule type" value="Genomic_DNA"/>
</dbReference>
<name>A0AAV4WWM0_CAEEX</name>
<dbReference type="AlphaFoldDB" id="A0AAV4WWM0"/>
<reference evidence="1 2" key="1">
    <citation type="submission" date="2021-06" db="EMBL/GenBank/DDBJ databases">
        <title>Caerostris extrusa draft genome.</title>
        <authorList>
            <person name="Kono N."/>
            <person name="Arakawa K."/>
        </authorList>
    </citation>
    <scope>NUCLEOTIDE SEQUENCE [LARGE SCALE GENOMIC DNA]</scope>
</reference>
<proteinExistence type="predicted"/>
<gene>
    <name evidence="1" type="ORF">CEXT_620271</name>
</gene>
<accession>A0AAV4WWM0</accession>
<comment type="caution">
    <text evidence="1">The sequence shown here is derived from an EMBL/GenBank/DDBJ whole genome shotgun (WGS) entry which is preliminary data.</text>
</comment>